<feature type="signal peptide" evidence="1">
    <location>
        <begin position="1"/>
        <end position="22"/>
    </location>
</feature>
<proteinExistence type="predicted"/>
<dbReference type="AlphaFoldDB" id="A0AA40ZTG8"/>
<dbReference type="RefSeq" id="WP_204968610.1">
    <property type="nucleotide sequence ID" value="NZ_JACJMO010000007.1"/>
</dbReference>
<name>A0AA40ZTG8_9BACT</name>
<evidence type="ECO:0000313" key="3">
    <source>
        <dbReference type="Proteomes" id="UP000698924"/>
    </source>
</evidence>
<dbReference type="Pfam" id="PF20201">
    <property type="entry name" value="DUF6563"/>
    <property type="match status" value="1"/>
</dbReference>
<protein>
    <recommendedName>
        <fullName evidence="4">DUF4468 domain-containing protein</fullName>
    </recommendedName>
</protein>
<gene>
    <name evidence="2" type="ORF">H6D15_07195</name>
</gene>
<evidence type="ECO:0008006" key="4">
    <source>
        <dbReference type="Google" id="ProtNLM"/>
    </source>
</evidence>
<reference evidence="2 3" key="1">
    <citation type="journal article" date="2021" name="Sci. Rep.">
        <title>The distribution of antibiotic resistance genes in chicken gut microbiota commensals.</title>
        <authorList>
            <person name="Juricova H."/>
            <person name="Matiasovicova J."/>
            <person name="Kubasova T."/>
            <person name="Cejkova D."/>
            <person name="Rychlik I."/>
        </authorList>
    </citation>
    <scope>NUCLEOTIDE SEQUENCE [LARGE SCALE GENOMIC DNA]</scope>
    <source>
        <strain evidence="2 3">An421</strain>
    </source>
</reference>
<dbReference type="EMBL" id="JACJMO010000007">
    <property type="protein sequence ID" value="MBM6857382.1"/>
    <property type="molecule type" value="Genomic_DNA"/>
</dbReference>
<sequence length="214" mass="24116">MKKWVVLLMLLCVSGLFLPCEAQQIMYANLRELVECEGDTVTTLRVERRSRNQILLMGGGDYRIEAVENRGLNRYLRKRCYAVRIDTALYVNCRKMRYKRYRFGNCYAAAMHVGDKFYFCAQPVGQAATSTAQSPDATKLGGEVGDAIAASALVAARVFYEINPETGRAEFVGKDKMMALLEGYPDLQANLRLEQSEAADVMVRYLQALQRLGE</sequence>
<comment type="caution">
    <text evidence="2">The sequence shown here is derived from an EMBL/GenBank/DDBJ whole genome shotgun (WGS) entry which is preliminary data.</text>
</comment>
<dbReference type="Proteomes" id="UP000698924">
    <property type="component" value="Unassembled WGS sequence"/>
</dbReference>
<keyword evidence="3" id="KW-1185">Reference proteome</keyword>
<evidence type="ECO:0000256" key="1">
    <source>
        <dbReference type="SAM" id="SignalP"/>
    </source>
</evidence>
<feature type="chain" id="PRO_5041302100" description="DUF4468 domain-containing protein" evidence="1">
    <location>
        <begin position="23"/>
        <end position="214"/>
    </location>
</feature>
<accession>A0AA40ZTG8</accession>
<organism evidence="2 3">
    <name type="scientific">Caecibacteroides pullorum</name>
    <dbReference type="NCBI Taxonomy" id="2725562"/>
    <lineage>
        <taxon>Bacteria</taxon>
        <taxon>Pseudomonadati</taxon>
        <taxon>Bacteroidota</taxon>
        <taxon>Bacteroidia</taxon>
        <taxon>Bacteroidales</taxon>
        <taxon>Bacteroidaceae</taxon>
        <taxon>Caecibacteroides</taxon>
    </lineage>
</organism>
<dbReference type="InterPro" id="IPR046693">
    <property type="entry name" value="DUF6563"/>
</dbReference>
<evidence type="ECO:0000313" key="2">
    <source>
        <dbReference type="EMBL" id="MBM6857382.1"/>
    </source>
</evidence>
<keyword evidence="1" id="KW-0732">Signal</keyword>